<dbReference type="AlphaFoldDB" id="J7S2G6"/>
<feature type="transmembrane region" description="Helical" evidence="3">
    <location>
        <begin position="159"/>
        <end position="178"/>
    </location>
</feature>
<feature type="transmembrane region" description="Helical" evidence="3">
    <location>
        <begin position="490"/>
        <end position="511"/>
    </location>
</feature>
<dbReference type="GeneID" id="34527745"/>
<evidence type="ECO:0000256" key="1">
    <source>
        <dbReference type="ARBA" id="ARBA00004141"/>
    </source>
</evidence>
<keyword evidence="3" id="KW-0472">Membrane</keyword>
<dbReference type="PANTHER" id="PTHR11360:SF315">
    <property type="entry name" value="TRANSPORTER MCH2-RELATED"/>
    <property type="match status" value="1"/>
</dbReference>
<evidence type="ECO:0000256" key="2">
    <source>
        <dbReference type="ARBA" id="ARBA00006727"/>
    </source>
</evidence>
<evidence type="ECO:0000313" key="5">
    <source>
        <dbReference type="Proteomes" id="UP000006310"/>
    </source>
</evidence>
<dbReference type="InterPro" id="IPR036259">
    <property type="entry name" value="MFS_trans_sf"/>
</dbReference>
<dbReference type="RefSeq" id="XP_022466247.1">
    <property type="nucleotide sequence ID" value="XM_022609898.1"/>
</dbReference>
<keyword evidence="5" id="KW-1185">Reference proteome</keyword>
<dbReference type="HOGENOM" id="CLU_001265_1_2_1"/>
<gene>
    <name evidence="4" type="primary">KNAG0I02165</name>
    <name evidence="4" type="ordered locus">KNAG_0I02165</name>
</gene>
<dbReference type="KEGG" id="kng:KNAG_0I02165"/>
<dbReference type="GO" id="GO:0022857">
    <property type="term" value="F:transmembrane transporter activity"/>
    <property type="evidence" value="ECO:0007669"/>
    <property type="project" value="InterPro"/>
</dbReference>
<accession>J7S2G6</accession>
<feature type="transmembrane region" description="Helical" evidence="3">
    <location>
        <begin position="120"/>
        <end position="147"/>
    </location>
</feature>
<dbReference type="InterPro" id="IPR011701">
    <property type="entry name" value="MFS"/>
</dbReference>
<feature type="transmembrane region" description="Helical" evidence="3">
    <location>
        <begin position="280"/>
        <end position="300"/>
    </location>
</feature>
<dbReference type="EMBL" id="HE978322">
    <property type="protein sequence ID" value="CCK72002.1"/>
    <property type="molecule type" value="Genomic_DNA"/>
</dbReference>
<dbReference type="eggNOG" id="KOG2504">
    <property type="taxonomic scope" value="Eukaryota"/>
</dbReference>
<feature type="transmembrane region" description="Helical" evidence="3">
    <location>
        <begin position="425"/>
        <end position="447"/>
    </location>
</feature>
<dbReference type="Gene3D" id="1.20.1250.20">
    <property type="entry name" value="MFS general substrate transporter like domains"/>
    <property type="match status" value="2"/>
</dbReference>
<sequence length="579" mass="63468">MPQAGAVYTNLKKGDTDAESISNCSSNVVSVSSSVAAALSFRGNKLQDGNKELNNLLESQFEIGDALRLTEYQGDRDTTDLESAASPAAYDLDDTTTLNKVFTNKSTGELELPLDKGYGWVVVLSVFLAMFITWGCNSAFGVFLSFFLSHGTFDGATKYDYAIIAGLPVALCQGLSSLSMMMMRVIGVKLTMLIGTVIMLAGYLWASFATHLWELYLTQGVMIGISMALVSMPPAACLPGWFLKKRAVSMGLSLLGTGIGGVTFGLAANKMISDYGDTRWCYRMLAITCTGVSLIAIVLVRERIPIKPTGLRSIKNMRKAASNYVDVKIMKLPTVLLICAWFNLGIFAYSLMIYTLASYAVARGMSQHQGSILTALLNVGQTVGRPAIGLIGDRYGRYNVIVVHTFLLTVYTFAFWIPATTFVQLIFFALMCGFSVGVSNVMNSVVISDIMPPEQVLPTWGFVIFTGTGPLLVVELIAQALTQPGKSNPYIHTQIFSGFCFFTSFVLSLVLKERSVRVRTKAKLQKVMDQIDVSSSITKEFDKVSERQKNLESRKVKYEKILQDGIQPYFKRAVFPCNT</sequence>
<evidence type="ECO:0008006" key="6">
    <source>
        <dbReference type="Google" id="ProtNLM"/>
    </source>
</evidence>
<dbReference type="OMA" id="AVNVICI"/>
<dbReference type="Pfam" id="PF07690">
    <property type="entry name" value="MFS_1"/>
    <property type="match status" value="1"/>
</dbReference>
<comment type="similarity">
    <text evidence="2">Belongs to the major facilitator superfamily. Monocarboxylate porter (TC 2.A.1.13) family.</text>
</comment>
<reference evidence="4 5" key="1">
    <citation type="journal article" date="2011" name="Proc. Natl. Acad. Sci. U.S.A.">
        <title>Evolutionary erosion of yeast sex chromosomes by mating-type switching accidents.</title>
        <authorList>
            <person name="Gordon J.L."/>
            <person name="Armisen D."/>
            <person name="Proux-Wera E."/>
            <person name="Oheigeartaigh S.S."/>
            <person name="Byrne K.P."/>
            <person name="Wolfe K.H."/>
        </authorList>
    </citation>
    <scope>NUCLEOTIDE SEQUENCE [LARGE SCALE GENOMIC DNA]</scope>
    <source>
        <strain evidence="5">ATCC MYA-139 / BCRC 22969 / CBS 8797 / CCRC 22969 / KCTC 17520 / NBRC 10181 / NCYC 3082</strain>
    </source>
</reference>
<evidence type="ECO:0000313" key="4">
    <source>
        <dbReference type="EMBL" id="CCK72002.1"/>
    </source>
</evidence>
<dbReference type="PANTHER" id="PTHR11360">
    <property type="entry name" value="MONOCARBOXYLATE TRANSPORTER"/>
    <property type="match status" value="1"/>
</dbReference>
<evidence type="ECO:0000256" key="3">
    <source>
        <dbReference type="SAM" id="Phobius"/>
    </source>
</evidence>
<protein>
    <recommendedName>
        <fullName evidence="6">Major facilitator superfamily (MFS) profile domain-containing protein</fullName>
    </recommendedName>
</protein>
<dbReference type="Proteomes" id="UP000006310">
    <property type="component" value="Chromosome 9"/>
</dbReference>
<dbReference type="SUPFAM" id="SSF103473">
    <property type="entry name" value="MFS general substrate transporter"/>
    <property type="match status" value="1"/>
</dbReference>
<feature type="transmembrane region" description="Helical" evidence="3">
    <location>
        <begin position="400"/>
        <end position="419"/>
    </location>
</feature>
<dbReference type="InterPro" id="IPR050327">
    <property type="entry name" value="Proton-linked_MCT"/>
</dbReference>
<dbReference type="CDD" id="cd17352">
    <property type="entry name" value="MFS_MCT_SLC16"/>
    <property type="match status" value="1"/>
</dbReference>
<organism evidence="4 5">
    <name type="scientific">Huiozyma naganishii (strain ATCC MYA-139 / BCRC 22969 / CBS 8797 / KCTC 17520 / NBRC 10181 / NCYC 3082 / Yp74L-3)</name>
    <name type="common">Yeast</name>
    <name type="synonym">Kazachstania naganishii</name>
    <dbReference type="NCBI Taxonomy" id="1071383"/>
    <lineage>
        <taxon>Eukaryota</taxon>
        <taxon>Fungi</taxon>
        <taxon>Dikarya</taxon>
        <taxon>Ascomycota</taxon>
        <taxon>Saccharomycotina</taxon>
        <taxon>Saccharomycetes</taxon>
        <taxon>Saccharomycetales</taxon>
        <taxon>Saccharomycetaceae</taxon>
        <taxon>Huiozyma</taxon>
    </lineage>
</organism>
<name>J7S2G6_HUIN7</name>
<feature type="transmembrane region" description="Helical" evidence="3">
    <location>
        <begin position="220"/>
        <end position="243"/>
    </location>
</feature>
<feature type="transmembrane region" description="Helical" evidence="3">
    <location>
        <begin position="459"/>
        <end position="478"/>
    </location>
</feature>
<keyword evidence="3" id="KW-0812">Transmembrane</keyword>
<keyword evidence="3" id="KW-1133">Transmembrane helix</keyword>
<proteinExistence type="inferred from homology"/>
<feature type="transmembrane region" description="Helical" evidence="3">
    <location>
        <begin position="369"/>
        <end position="388"/>
    </location>
</feature>
<feature type="transmembrane region" description="Helical" evidence="3">
    <location>
        <begin position="335"/>
        <end position="357"/>
    </location>
</feature>
<dbReference type="GO" id="GO:0016020">
    <property type="term" value="C:membrane"/>
    <property type="evidence" value="ECO:0007669"/>
    <property type="project" value="UniProtKB-SubCell"/>
</dbReference>
<comment type="subcellular location">
    <subcellularLocation>
        <location evidence="1">Membrane</location>
        <topology evidence="1">Multi-pass membrane protein</topology>
    </subcellularLocation>
</comment>
<feature type="transmembrane region" description="Helical" evidence="3">
    <location>
        <begin position="190"/>
        <end position="208"/>
    </location>
</feature>
<reference evidence="5" key="2">
    <citation type="submission" date="2012-08" db="EMBL/GenBank/DDBJ databases">
        <title>Genome sequence of Kazachstania naganishii.</title>
        <authorList>
            <person name="Gordon J.L."/>
            <person name="Armisen D."/>
            <person name="Proux-Wera E."/>
            <person name="OhEigeartaigh S.S."/>
            <person name="Byrne K.P."/>
            <person name="Wolfe K.H."/>
        </authorList>
    </citation>
    <scope>NUCLEOTIDE SEQUENCE [LARGE SCALE GENOMIC DNA]</scope>
    <source>
        <strain evidence="5">ATCC MYA-139 / BCRC 22969 / CBS 8797 / CCRC 22969 / KCTC 17520 / NBRC 10181 / NCYC 3082</strain>
    </source>
</reference>
<feature type="transmembrane region" description="Helical" evidence="3">
    <location>
        <begin position="250"/>
        <end position="268"/>
    </location>
</feature>
<dbReference type="OrthoDB" id="2213137at2759"/>